<evidence type="ECO:0000313" key="5">
    <source>
        <dbReference type="Proteomes" id="UP000570010"/>
    </source>
</evidence>
<evidence type="ECO:0000313" key="3">
    <source>
        <dbReference type="EMBL" id="NEY81273.1"/>
    </source>
</evidence>
<dbReference type="RefSeq" id="WP_163241552.1">
    <property type="nucleotide sequence ID" value="NZ_CP082780.1"/>
</dbReference>
<organism evidence="3 4">
    <name type="scientific">Bacillus aquiflavi</name>
    <dbReference type="NCBI Taxonomy" id="2672567"/>
    <lineage>
        <taxon>Bacteria</taxon>
        <taxon>Bacillati</taxon>
        <taxon>Bacillota</taxon>
        <taxon>Bacilli</taxon>
        <taxon>Bacillales</taxon>
        <taxon>Bacillaceae</taxon>
        <taxon>Bacillus</taxon>
    </lineage>
</organism>
<gene>
    <name evidence="3" type="ORF">G4D64_07030</name>
    <name evidence="2" type="ORF">H1Z61_07060</name>
</gene>
<dbReference type="Proteomes" id="UP000570010">
    <property type="component" value="Unassembled WGS sequence"/>
</dbReference>
<accession>A0A6B3VZW2</accession>
<evidence type="ECO:0008006" key="6">
    <source>
        <dbReference type="Google" id="ProtNLM"/>
    </source>
</evidence>
<keyword evidence="4" id="KW-1185">Reference proteome</keyword>
<dbReference type="Proteomes" id="UP000472971">
    <property type="component" value="Unassembled WGS sequence"/>
</dbReference>
<evidence type="ECO:0000256" key="1">
    <source>
        <dbReference type="SAM" id="Phobius"/>
    </source>
</evidence>
<reference evidence="2 5" key="2">
    <citation type="submission" date="2020-07" db="EMBL/GenBank/DDBJ databases">
        <authorList>
            <person name="Feng H."/>
        </authorList>
    </citation>
    <scope>NUCLEOTIDE SEQUENCE [LARGE SCALE GENOMIC DNA]</scope>
    <source>
        <strain evidence="5">s-12</strain>
        <strain evidence="2">S-12</strain>
    </source>
</reference>
<evidence type="ECO:0000313" key="2">
    <source>
        <dbReference type="EMBL" id="MBA4536906.1"/>
    </source>
</evidence>
<dbReference type="AlphaFoldDB" id="A0A6B3VZW2"/>
<keyword evidence="1" id="KW-1133">Transmembrane helix</keyword>
<proteinExistence type="predicted"/>
<feature type="transmembrane region" description="Helical" evidence="1">
    <location>
        <begin position="12"/>
        <end position="38"/>
    </location>
</feature>
<comment type="caution">
    <text evidence="3">The sequence shown here is derived from an EMBL/GenBank/DDBJ whole genome shotgun (WGS) entry which is preliminary data.</text>
</comment>
<protein>
    <recommendedName>
        <fullName evidence="6">DUF4083 domain-containing protein</fullName>
    </recommendedName>
</protein>
<dbReference type="EMBL" id="JAAIWN010000012">
    <property type="protein sequence ID" value="NEY81273.1"/>
    <property type="molecule type" value="Genomic_DNA"/>
</dbReference>
<keyword evidence="1" id="KW-0812">Transmembrane</keyword>
<name>A0A6B3VZW2_9BACI</name>
<dbReference type="EMBL" id="JACEIO010000012">
    <property type="protein sequence ID" value="MBA4536906.1"/>
    <property type="molecule type" value="Genomic_DNA"/>
</dbReference>
<reference evidence="3 4" key="1">
    <citation type="submission" date="2020-02" db="EMBL/GenBank/DDBJ databases">
        <title>Bacillus aquiflavi sp. nov., isolated from yellow water of strong flavor Chinese baijiu in Yibin region of China.</title>
        <authorList>
            <person name="Xie J."/>
        </authorList>
    </citation>
    <scope>NUCLEOTIDE SEQUENCE [LARGE SCALE GENOMIC DNA]</scope>
    <source>
        <strain evidence="3 4">3H-10</strain>
    </source>
</reference>
<sequence>MSSTDPLEATFGLFFGLFGFIYIIALVFIVVLTIVFMFKGMSYMKKKTQNDERLILAIQQLELNQNLQQSQEKEPKPNDLF</sequence>
<evidence type="ECO:0000313" key="4">
    <source>
        <dbReference type="Proteomes" id="UP000472971"/>
    </source>
</evidence>
<keyword evidence="1" id="KW-0472">Membrane</keyword>